<evidence type="ECO:0000256" key="1">
    <source>
        <dbReference type="ARBA" id="ARBA00004173"/>
    </source>
</evidence>
<dbReference type="GO" id="GO:0005763">
    <property type="term" value="C:mitochondrial small ribosomal subunit"/>
    <property type="evidence" value="ECO:0007669"/>
    <property type="project" value="TreeGrafter"/>
</dbReference>
<dbReference type="PANTHER" id="PTHR13184:SF5">
    <property type="entry name" value="METHYLTRANSFERASE-LIKE PROTEIN 17, MITOCHONDRIAL"/>
    <property type="match status" value="1"/>
</dbReference>
<keyword evidence="6" id="KW-0496">Mitochondrion</keyword>
<reference evidence="8 9" key="1">
    <citation type="submission" date="2015-09" db="EMBL/GenBank/DDBJ databases">
        <title>Draft genome of the parasitic nematode Teladorsagia circumcincta isolate WARC Sus (inbred).</title>
        <authorList>
            <person name="Mitreva M."/>
        </authorList>
    </citation>
    <scope>NUCLEOTIDE SEQUENCE [LARGE SCALE GENOMIC DNA]</scope>
    <source>
        <strain evidence="8 9">S</strain>
    </source>
</reference>
<dbReference type="GO" id="GO:0051536">
    <property type="term" value="F:iron-sulfur cluster binding"/>
    <property type="evidence" value="ECO:0007669"/>
    <property type="project" value="UniProtKB-KW"/>
</dbReference>
<dbReference type="GO" id="GO:0003735">
    <property type="term" value="F:structural constituent of ribosome"/>
    <property type="evidence" value="ECO:0007669"/>
    <property type="project" value="TreeGrafter"/>
</dbReference>
<dbReference type="Pfam" id="PF09243">
    <property type="entry name" value="Rsm22"/>
    <property type="match status" value="1"/>
</dbReference>
<comment type="subcellular location">
    <subcellularLocation>
        <location evidence="1">Mitochondrion</location>
    </subcellularLocation>
</comment>
<keyword evidence="3" id="KW-0809">Transit peptide</keyword>
<dbReference type="GO" id="GO:0008168">
    <property type="term" value="F:methyltransferase activity"/>
    <property type="evidence" value="ECO:0007669"/>
    <property type="project" value="InterPro"/>
</dbReference>
<evidence type="ECO:0000256" key="4">
    <source>
        <dbReference type="ARBA" id="ARBA00023004"/>
    </source>
</evidence>
<keyword evidence="2" id="KW-0479">Metal-binding</keyword>
<evidence type="ECO:0000313" key="8">
    <source>
        <dbReference type="EMBL" id="PIO69630.1"/>
    </source>
</evidence>
<evidence type="ECO:0000313" key="9">
    <source>
        <dbReference type="Proteomes" id="UP000230423"/>
    </source>
</evidence>
<dbReference type="PANTHER" id="PTHR13184">
    <property type="entry name" value="37S RIBOSOMAL PROTEIN S22"/>
    <property type="match status" value="1"/>
</dbReference>
<dbReference type="Proteomes" id="UP000230423">
    <property type="component" value="Unassembled WGS sequence"/>
</dbReference>
<dbReference type="InterPro" id="IPR052571">
    <property type="entry name" value="Mt_RNA_Methyltransferase"/>
</dbReference>
<sequence>MLKSKYENSGTETGKFSYVVLEKGMRSPQDTISRILKVRPADGHVTCDLCTAFKGIQRLAISRRAGVLYQRTRTRRDGELFPLQMKTVTTESMFDLCASIDNDKKNEG</sequence>
<dbReference type="InterPro" id="IPR015324">
    <property type="entry name" value="Ribosomal_Rsm22-like"/>
</dbReference>
<proteinExistence type="predicted"/>
<dbReference type="GO" id="GO:0046872">
    <property type="term" value="F:metal ion binding"/>
    <property type="evidence" value="ECO:0007669"/>
    <property type="project" value="UniProtKB-KW"/>
</dbReference>
<accession>A0A2G9UJE7</accession>
<evidence type="ECO:0000256" key="2">
    <source>
        <dbReference type="ARBA" id="ARBA00022723"/>
    </source>
</evidence>
<evidence type="ECO:0000256" key="5">
    <source>
        <dbReference type="ARBA" id="ARBA00023014"/>
    </source>
</evidence>
<dbReference type="AlphaFoldDB" id="A0A2G9UJE7"/>
<protein>
    <submittedName>
        <fullName evidence="8">Uncharacterized protein</fullName>
    </submittedName>
</protein>
<comment type="function">
    <text evidence="7">Mitochondrial ribosome (mitoribosome) assembly factor. Binds at the interface of the head and body domains of the mitochondrial small ribosomal subunit (mt-SSU), occluding the mRNA channel and preventing compaction of the head domain towards the body. Probable inactive methyltransferase: retains the characteristic folding and ability to bind S-adenosyl-L-methionine, but it probably lost its methyltransferase activity.</text>
</comment>
<name>A0A2G9UJE7_TELCI</name>
<evidence type="ECO:0000256" key="7">
    <source>
        <dbReference type="ARBA" id="ARBA00045681"/>
    </source>
</evidence>
<keyword evidence="4" id="KW-0408">Iron</keyword>
<dbReference type="GO" id="GO:0006412">
    <property type="term" value="P:translation"/>
    <property type="evidence" value="ECO:0007669"/>
    <property type="project" value="InterPro"/>
</dbReference>
<dbReference type="EMBL" id="KZ346578">
    <property type="protein sequence ID" value="PIO69630.1"/>
    <property type="molecule type" value="Genomic_DNA"/>
</dbReference>
<organism evidence="8 9">
    <name type="scientific">Teladorsagia circumcincta</name>
    <name type="common">Brown stomach worm</name>
    <name type="synonym">Ostertagia circumcincta</name>
    <dbReference type="NCBI Taxonomy" id="45464"/>
    <lineage>
        <taxon>Eukaryota</taxon>
        <taxon>Metazoa</taxon>
        <taxon>Ecdysozoa</taxon>
        <taxon>Nematoda</taxon>
        <taxon>Chromadorea</taxon>
        <taxon>Rhabditida</taxon>
        <taxon>Rhabditina</taxon>
        <taxon>Rhabditomorpha</taxon>
        <taxon>Strongyloidea</taxon>
        <taxon>Trichostrongylidae</taxon>
        <taxon>Teladorsagia</taxon>
    </lineage>
</organism>
<keyword evidence="9" id="KW-1185">Reference proteome</keyword>
<evidence type="ECO:0000256" key="6">
    <source>
        <dbReference type="ARBA" id="ARBA00023128"/>
    </source>
</evidence>
<dbReference type="OrthoDB" id="5840590at2759"/>
<gene>
    <name evidence="8" type="ORF">TELCIR_08540</name>
</gene>
<keyword evidence="5" id="KW-0411">Iron-sulfur</keyword>
<evidence type="ECO:0000256" key="3">
    <source>
        <dbReference type="ARBA" id="ARBA00022946"/>
    </source>
</evidence>